<reference evidence="1" key="2">
    <citation type="journal article" date="2015" name="Data Brief">
        <title>Shoot transcriptome of the giant reed, Arundo donax.</title>
        <authorList>
            <person name="Barrero R.A."/>
            <person name="Guerrero F.D."/>
            <person name="Moolhuijzen P."/>
            <person name="Goolsby J.A."/>
            <person name="Tidwell J."/>
            <person name="Bellgard S.E."/>
            <person name="Bellgard M.I."/>
        </authorList>
    </citation>
    <scope>NUCLEOTIDE SEQUENCE</scope>
    <source>
        <tissue evidence="1">Shoot tissue taken approximately 20 cm above the soil surface</tissue>
    </source>
</reference>
<dbReference type="EMBL" id="GBRH01217867">
    <property type="protein sequence ID" value="JAD80028.1"/>
    <property type="molecule type" value="Transcribed_RNA"/>
</dbReference>
<evidence type="ECO:0000313" key="1">
    <source>
        <dbReference type="EMBL" id="JAD80028.1"/>
    </source>
</evidence>
<reference evidence="1" key="1">
    <citation type="submission" date="2014-09" db="EMBL/GenBank/DDBJ databases">
        <authorList>
            <person name="Magalhaes I.L.F."/>
            <person name="Oliveira U."/>
            <person name="Santos F.R."/>
            <person name="Vidigal T.H.D.A."/>
            <person name="Brescovit A.D."/>
            <person name="Santos A.J."/>
        </authorList>
    </citation>
    <scope>NUCLEOTIDE SEQUENCE</scope>
    <source>
        <tissue evidence="1">Shoot tissue taken approximately 20 cm above the soil surface</tissue>
    </source>
</reference>
<proteinExistence type="predicted"/>
<dbReference type="AlphaFoldDB" id="A0A0A9D009"/>
<name>A0A0A9D009_ARUDO</name>
<accession>A0A0A9D009</accession>
<sequence length="38" mass="4120">MTFKIPSFLDVSVSPFSGIFPVTRSDWATESPAGHPIP</sequence>
<protein>
    <submittedName>
        <fullName evidence="1">Uncharacterized protein</fullName>
    </submittedName>
</protein>
<organism evidence="1">
    <name type="scientific">Arundo donax</name>
    <name type="common">Giant reed</name>
    <name type="synonym">Donax arundinaceus</name>
    <dbReference type="NCBI Taxonomy" id="35708"/>
    <lineage>
        <taxon>Eukaryota</taxon>
        <taxon>Viridiplantae</taxon>
        <taxon>Streptophyta</taxon>
        <taxon>Embryophyta</taxon>
        <taxon>Tracheophyta</taxon>
        <taxon>Spermatophyta</taxon>
        <taxon>Magnoliopsida</taxon>
        <taxon>Liliopsida</taxon>
        <taxon>Poales</taxon>
        <taxon>Poaceae</taxon>
        <taxon>PACMAD clade</taxon>
        <taxon>Arundinoideae</taxon>
        <taxon>Arundineae</taxon>
        <taxon>Arundo</taxon>
    </lineage>
</organism>